<dbReference type="RefSeq" id="WP_092066651.1">
    <property type="nucleotide sequence ID" value="NZ_FNIN01000018.1"/>
</dbReference>
<accession>A0A1H0GGU0</accession>
<keyword evidence="2" id="KW-1185">Reference proteome</keyword>
<organism evidence="1 2">
    <name type="scientific">Desulfonauticus submarinus</name>
    <dbReference type="NCBI Taxonomy" id="206665"/>
    <lineage>
        <taxon>Bacteria</taxon>
        <taxon>Pseudomonadati</taxon>
        <taxon>Thermodesulfobacteriota</taxon>
        <taxon>Desulfovibrionia</taxon>
        <taxon>Desulfovibrionales</taxon>
        <taxon>Desulfonauticaceae</taxon>
        <taxon>Desulfonauticus</taxon>
    </lineage>
</organism>
<dbReference type="OrthoDB" id="9799356at2"/>
<dbReference type="STRING" id="206665.SAMN04488516_11824"/>
<evidence type="ECO:0000313" key="1">
    <source>
        <dbReference type="EMBL" id="SDO06127.1"/>
    </source>
</evidence>
<dbReference type="Proteomes" id="UP000199602">
    <property type="component" value="Unassembled WGS sequence"/>
</dbReference>
<reference evidence="1 2" key="1">
    <citation type="submission" date="2016-10" db="EMBL/GenBank/DDBJ databases">
        <authorList>
            <person name="de Groot N.N."/>
        </authorList>
    </citation>
    <scope>NUCLEOTIDE SEQUENCE [LARGE SCALE GENOMIC DNA]</scope>
    <source>
        <strain evidence="1 2">DSM 15269</strain>
    </source>
</reference>
<sequence>MQKIPINLAQAGMVLEKPVTLETGQVLLAAGATLNENIIRIIESKGIKYITVKGTPLDLDGIASSPSYTKRIERLDYLFRYYKDDQFMQKIKKLIQNYFKQKAALEQQASKGEE</sequence>
<gene>
    <name evidence="1" type="ORF">SAMN04488516_11824</name>
</gene>
<proteinExistence type="predicted"/>
<dbReference type="AlphaFoldDB" id="A0A1H0GGU0"/>
<evidence type="ECO:0000313" key="2">
    <source>
        <dbReference type="Proteomes" id="UP000199602"/>
    </source>
</evidence>
<protein>
    <submittedName>
        <fullName evidence="1">Uncharacterized protein</fullName>
    </submittedName>
</protein>
<name>A0A1H0GGU0_9BACT</name>
<dbReference type="EMBL" id="FNIN01000018">
    <property type="protein sequence ID" value="SDO06127.1"/>
    <property type="molecule type" value="Genomic_DNA"/>
</dbReference>